<evidence type="ECO:0000256" key="1">
    <source>
        <dbReference type="SAM" id="MobiDB-lite"/>
    </source>
</evidence>
<sequence length="157" mass="17363">MAGRPSKYQEGFAEQARKLCLLGATDQDLADFFEVSEQTINTWKSAHPEFLESIKKGKDLADAEVADRLFQRALGYSHKAVKIFNDQGRPLVVDYEEHYPPDTAAGIFWLKNRQKDKWRDKITQEHSGPDGGPIEVKGGGVSGLLNAALQEDGSNSG</sequence>
<dbReference type="AlphaFoldDB" id="A0AAC9SLY2"/>
<name>A0AAC9SLY2_ACEPA</name>
<evidence type="ECO:0000313" key="3">
    <source>
        <dbReference type="Proteomes" id="UP000196816"/>
    </source>
</evidence>
<protein>
    <recommendedName>
        <fullName evidence="4">Terminase</fullName>
    </recommendedName>
</protein>
<evidence type="ECO:0000313" key="2">
    <source>
        <dbReference type="EMBL" id="ASC05220.1"/>
    </source>
</evidence>
<organism evidence="2 3">
    <name type="scientific">Acetobacter pasteurianus subsp. pasteurianus</name>
    <dbReference type="NCBI Taxonomy" id="481145"/>
    <lineage>
        <taxon>Bacteria</taxon>
        <taxon>Pseudomonadati</taxon>
        <taxon>Pseudomonadota</taxon>
        <taxon>Alphaproteobacteria</taxon>
        <taxon>Acetobacterales</taxon>
        <taxon>Acetobacteraceae</taxon>
        <taxon>Acetobacter</taxon>
    </lineage>
</organism>
<reference evidence="2 3" key="1">
    <citation type="submission" date="2017-06" db="EMBL/GenBank/DDBJ databases">
        <title>Genome sequence of Acetobacter pasteurianus subsp. pasteurianus strain SRCM101468.</title>
        <authorList>
            <person name="Cho S.H."/>
        </authorList>
    </citation>
    <scope>NUCLEOTIDE SEQUENCE [LARGE SCALE GENOMIC DNA]</scope>
    <source>
        <strain evidence="2 3">SRCM101468</strain>
    </source>
</reference>
<proteinExistence type="predicted"/>
<dbReference type="EMBL" id="CP021922">
    <property type="protein sequence ID" value="ASC05220.1"/>
    <property type="molecule type" value="Genomic_DNA"/>
</dbReference>
<gene>
    <name evidence="2" type="ORF">S101468_00953</name>
</gene>
<accession>A0AAC9SLY2</accession>
<dbReference type="RefSeq" id="WP_088364732.1">
    <property type="nucleotide sequence ID" value="NZ_CP021922.1"/>
</dbReference>
<evidence type="ECO:0008006" key="4">
    <source>
        <dbReference type="Google" id="ProtNLM"/>
    </source>
</evidence>
<dbReference type="Gene3D" id="1.10.10.60">
    <property type="entry name" value="Homeodomain-like"/>
    <property type="match status" value="1"/>
</dbReference>
<dbReference type="Proteomes" id="UP000196816">
    <property type="component" value="Chromosome"/>
</dbReference>
<feature type="region of interest" description="Disordered" evidence="1">
    <location>
        <begin position="120"/>
        <end position="139"/>
    </location>
</feature>